<protein>
    <recommendedName>
        <fullName evidence="6">Glutathione S-transferase</fullName>
    </recommendedName>
</protein>
<dbReference type="PANTHER" id="PTHR44051:SF9">
    <property type="entry name" value="GLUTATHIONE S-TRANSFERASE 1"/>
    <property type="match status" value="1"/>
</dbReference>
<name>A0A0J7XIU5_9SPHN</name>
<evidence type="ECO:0000256" key="1">
    <source>
        <dbReference type="RuleBase" id="RU003494"/>
    </source>
</evidence>
<dbReference type="InterPro" id="IPR036282">
    <property type="entry name" value="Glutathione-S-Trfase_C_sf"/>
</dbReference>
<dbReference type="PATRIC" id="fig|1114963.3.peg.4140"/>
<evidence type="ECO:0000259" key="3">
    <source>
        <dbReference type="PROSITE" id="PS50405"/>
    </source>
</evidence>
<dbReference type="Gene3D" id="1.20.1050.10">
    <property type="match status" value="1"/>
</dbReference>
<dbReference type="CDD" id="cd03046">
    <property type="entry name" value="GST_N_GTT1_like"/>
    <property type="match status" value="1"/>
</dbReference>
<dbReference type="SUPFAM" id="SSF47616">
    <property type="entry name" value="GST C-terminal domain-like"/>
    <property type="match status" value="1"/>
</dbReference>
<dbReference type="InterPro" id="IPR006311">
    <property type="entry name" value="TAT_signal"/>
</dbReference>
<accession>A0A0J7XIU5</accession>
<dbReference type="SUPFAM" id="SSF52833">
    <property type="entry name" value="Thioredoxin-like"/>
    <property type="match status" value="1"/>
</dbReference>
<dbReference type="Proteomes" id="UP000052268">
    <property type="component" value="Unassembled WGS sequence"/>
</dbReference>
<dbReference type="RefSeq" id="WP_059153115.1">
    <property type="nucleotide sequence ID" value="NZ_KQ130457.1"/>
</dbReference>
<dbReference type="SFLD" id="SFLDG00358">
    <property type="entry name" value="Main_(cytGST)"/>
    <property type="match status" value="1"/>
</dbReference>
<sequence length="259" mass="28509">MSHKTSSAFSRREAIVAAGAGAALLATGAAEGKSSVPQDKVTIYHIEGRRSQRIIWLCEELAIPYEVKFKRGDTMASLNMLKAVNPKMAMAPTVVFRGKTMVESGGIIEYLMSQFPGGERLAPKTSSPDYADYKMWMHYAEGTAACRINAEAMRELADRDRTIKPATIGGVFRIVGAQDVVDFLEAYIATHPYFGGNTFSAADIMMDFVATYIKTLPFDPATYRNLDLWQAKVQARPACQRALSIGLPDGPEKLRSQRK</sequence>
<dbReference type="InterPro" id="IPR010987">
    <property type="entry name" value="Glutathione-S-Trfase_C-like"/>
</dbReference>
<proteinExistence type="inferred from homology"/>
<dbReference type="PROSITE" id="PS50405">
    <property type="entry name" value="GST_CTER"/>
    <property type="match status" value="1"/>
</dbReference>
<dbReference type="EMBL" id="JACU01000010">
    <property type="protein sequence ID" value="KMS51956.1"/>
    <property type="molecule type" value="Genomic_DNA"/>
</dbReference>
<dbReference type="SFLD" id="SFLDS00019">
    <property type="entry name" value="Glutathione_Transferase_(cytos"/>
    <property type="match status" value="1"/>
</dbReference>
<dbReference type="PROSITE" id="PS50404">
    <property type="entry name" value="GST_NTER"/>
    <property type="match status" value="1"/>
</dbReference>
<dbReference type="Pfam" id="PF00043">
    <property type="entry name" value="GST_C"/>
    <property type="match status" value="1"/>
</dbReference>
<feature type="domain" description="GST C-terminal" evidence="3">
    <location>
        <begin position="126"/>
        <end position="259"/>
    </location>
</feature>
<evidence type="ECO:0000313" key="4">
    <source>
        <dbReference type="EMBL" id="KMS51956.1"/>
    </source>
</evidence>
<dbReference type="InterPro" id="IPR004045">
    <property type="entry name" value="Glutathione_S-Trfase_N"/>
</dbReference>
<dbReference type="AlphaFoldDB" id="A0A0J7XIU5"/>
<dbReference type="Pfam" id="PF02798">
    <property type="entry name" value="GST_N"/>
    <property type="match status" value="1"/>
</dbReference>
<dbReference type="InterPro" id="IPR040079">
    <property type="entry name" value="Glutathione_S-Trfase"/>
</dbReference>
<dbReference type="PANTHER" id="PTHR44051">
    <property type="entry name" value="GLUTATHIONE S-TRANSFERASE-RELATED"/>
    <property type="match status" value="1"/>
</dbReference>
<feature type="domain" description="GST N-terminal" evidence="2">
    <location>
        <begin position="38"/>
        <end position="119"/>
    </location>
</feature>
<reference evidence="4 5" key="1">
    <citation type="journal article" date="2015" name="G3 (Bethesda)">
        <title>Insights into Ongoing Evolution of the Hexachlorocyclohexane Catabolic Pathway from Comparative Genomics of Ten Sphingomonadaceae Strains.</title>
        <authorList>
            <person name="Pearce S.L."/>
            <person name="Oakeshott J.G."/>
            <person name="Pandey G."/>
        </authorList>
    </citation>
    <scope>NUCLEOTIDE SEQUENCE [LARGE SCALE GENOMIC DNA]</scope>
    <source>
        <strain evidence="4 5">LL02</strain>
    </source>
</reference>
<dbReference type="InterPro" id="IPR036249">
    <property type="entry name" value="Thioredoxin-like_sf"/>
</dbReference>
<evidence type="ECO:0000259" key="2">
    <source>
        <dbReference type="PROSITE" id="PS50404"/>
    </source>
</evidence>
<dbReference type="Gene3D" id="3.40.30.10">
    <property type="entry name" value="Glutaredoxin"/>
    <property type="match status" value="1"/>
</dbReference>
<keyword evidence="5" id="KW-1185">Reference proteome</keyword>
<evidence type="ECO:0008006" key="6">
    <source>
        <dbReference type="Google" id="ProtNLM"/>
    </source>
</evidence>
<comment type="similarity">
    <text evidence="1">Belongs to the GST superfamily.</text>
</comment>
<gene>
    <name evidence="4" type="ORF">V474_02605</name>
</gene>
<dbReference type="PROSITE" id="PS51318">
    <property type="entry name" value="TAT"/>
    <property type="match status" value="1"/>
</dbReference>
<evidence type="ECO:0000313" key="5">
    <source>
        <dbReference type="Proteomes" id="UP000052268"/>
    </source>
</evidence>
<dbReference type="InterPro" id="IPR004046">
    <property type="entry name" value="GST_C"/>
</dbReference>
<comment type="caution">
    <text evidence="4">The sequence shown here is derived from an EMBL/GenBank/DDBJ whole genome shotgun (WGS) entry which is preliminary data.</text>
</comment>
<organism evidence="4 5">
    <name type="scientific">Novosphingobium barchaimii LL02</name>
    <dbReference type="NCBI Taxonomy" id="1114963"/>
    <lineage>
        <taxon>Bacteria</taxon>
        <taxon>Pseudomonadati</taxon>
        <taxon>Pseudomonadota</taxon>
        <taxon>Alphaproteobacteria</taxon>
        <taxon>Sphingomonadales</taxon>
        <taxon>Sphingomonadaceae</taxon>
        <taxon>Novosphingobium</taxon>
    </lineage>
</organism>